<feature type="transmembrane region" description="Helical" evidence="1">
    <location>
        <begin position="114"/>
        <end position="135"/>
    </location>
</feature>
<keyword evidence="1" id="KW-1133">Transmembrane helix</keyword>
<accession>A0ABC8TIM6</accession>
<sequence>MDHTLVSSDQASFPPILASIQPKSRFSGGSQLKLSSYSWAEQIGVMMRDSQMGVMMMNLDFFSCHWRRKRFHHYSCAFRLKYQIVRVVFIFVWCSLFLSVFLTPSELYQGDDFFMIASTICSVRFCAYLLILIPFSRD</sequence>
<name>A0ABC8TIM6_9AQUA</name>
<organism evidence="2 3">
    <name type="scientific">Ilex paraguariensis</name>
    <name type="common">yerba mate</name>
    <dbReference type="NCBI Taxonomy" id="185542"/>
    <lineage>
        <taxon>Eukaryota</taxon>
        <taxon>Viridiplantae</taxon>
        <taxon>Streptophyta</taxon>
        <taxon>Embryophyta</taxon>
        <taxon>Tracheophyta</taxon>
        <taxon>Spermatophyta</taxon>
        <taxon>Magnoliopsida</taxon>
        <taxon>eudicotyledons</taxon>
        <taxon>Gunneridae</taxon>
        <taxon>Pentapetalae</taxon>
        <taxon>asterids</taxon>
        <taxon>campanulids</taxon>
        <taxon>Aquifoliales</taxon>
        <taxon>Aquifoliaceae</taxon>
        <taxon>Ilex</taxon>
    </lineage>
</organism>
<feature type="transmembrane region" description="Helical" evidence="1">
    <location>
        <begin position="84"/>
        <end position="102"/>
    </location>
</feature>
<gene>
    <name evidence="2" type="ORF">ILEXP_LOCUS38750</name>
</gene>
<keyword evidence="3" id="KW-1185">Reference proteome</keyword>
<evidence type="ECO:0000313" key="3">
    <source>
        <dbReference type="Proteomes" id="UP001642360"/>
    </source>
</evidence>
<comment type="caution">
    <text evidence="2">The sequence shown here is derived from an EMBL/GenBank/DDBJ whole genome shotgun (WGS) entry which is preliminary data.</text>
</comment>
<reference evidence="2 3" key="1">
    <citation type="submission" date="2024-02" db="EMBL/GenBank/DDBJ databases">
        <authorList>
            <person name="Vignale AGUSTIN F."/>
            <person name="Sosa J E."/>
            <person name="Modenutti C."/>
        </authorList>
    </citation>
    <scope>NUCLEOTIDE SEQUENCE [LARGE SCALE GENOMIC DNA]</scope>
</reference>
<dbReference type="Proteomes" id="UP001642360">
    <property type="component" value="Unassembled WGS sequence"/>
</dbReference>
<keyword evidence="1" id="KW-0812">Transmembrane</keyword>
<keyword evidence="1" id="KW-0472">Membrane</keyword>
<protein>
    <submittedName>
        <fullName evidence="2">Uncharacterized protein</fullName>
    </submittedName>
</protein>
<evidence type="ECO:0000313" key="2">
    <source>
        <dbReference type="EMBL" id="CAK9169307.1"/>
    </source>
</evidence>
<evidence type="ECO:0000256" key="1">
    <source>
        <dbReference type="SAM" id="Phobius"/>
    </source>
</evidence>
<proteinExistence type="predicted"/>
<dbReference type="EMBL" id="CAUOFW020005280">
    <property type="protein sequence ID" value="CAK9169307.1"/>
    <property type="molecule type" value="Genomic_DNA"/>
</dbReference>
<dbReference type="AlphaFoldDB" id="A0ABC8TIM6"/>